<comment type="subcellular location">
    <subcellularLocation>
        <location evidence="1">Cell membrane</location>
        <topology evidence="1">Multi-pass membrane protein</topology>
    </subcellularLocation>
</comment>
<organism evidence="8 9">
    <name type="scientific">Lysinibacter cavernae</name>
    <dbReference type="NCBI Taxonomy" id="1640652"/>
    <lineage>
        <taxon>Bacteria</taxon>
        <taxon>Bacillati</taxon>
        <taxon>Actinomycetota</taxon>
        <taxon>Actinomycetes</taxon>
        <taxon>Micrococcales</taxon>
        <taxon>Microbacteriaceae</taxon>
        <taxon>Lysinibacter</taxon>
    </lineage>
</organism>
<dbReference type="PROSITE" id="PS50850">
    <property type="entry name" value="MFS"/>
    <property type="match status" value="1"/>
</dbReference>
<reference evidence="8 9" key="1">
    <citation type="submission" date="2020-02" db="EMBL/GenBank/DDBJ databases">
        <title>Sequencing the genomes of 1000 actinobacteria strains.</title>
        <authorList>
            <person name="Klenk H.-P."/>
        </authorList>
    </citation>
    <scope>NUCLEOTIDE SEQUENCE [LARGE SCALE GENOMIC DNA]</scope>
    <source>
        <strain evidence="8 9">DSM 27960</strain>
    </source>
</reference>
<dbReference type="InterPro" id="IPR001958">
    <property type="entry name" value="Tet-R_TetA/multi-R_MdtG-like"/>
</dbReference>
<sequence>MSPRPIPREVWVLVSASFVIALGYGIVAPVLPLYAVEFNVSNTAASAIISSFALMRLLFAPASGWLIQRFGEKRVYLSGLTIVAISTGACAFAQVYWQLLVLRSIAGIGSTMFTVAVMGLLIHMSPPDLRARISSLYAGSFLIGGIAGPTLGSLLAGLGLRAPFLIYALSLFVACIVVGTTLGKVSADQPGVTDSRPTMSLRAALLQPPYRAALASNFANGWSSFGVRVALVPLFMAAMSTDTTAAALALTAFAVGNAAVIIPAGRWSDLHGRRPFIIAGLAITGLSTVFFGFSSELWIALVLAVIAGVGTGLLGPSQQAAVADVIGQKARGGQVLSTFQMSADLGAVLGPLLIGLVADAFGFGPAFAVTGMLLLVAAVWWTFTGDTRERTLTQEIPIVRTNEP</sequence>
<keyword evidence="9" id="KW-1185">Reference proteome</keyword>
<evidence type="ECO:0000256" key="1">
    <source>
        <dbReference type="ARBA" id="ARBA00004651"/>
    </source>
</evidence>
<dbReference type="PANTHER" id="PTHR23506">
    <property type="entry name" value="GH10249P"/>
    <property type="match status" value="1"/>
</dbReference>
<feature type="transmembrane region" description="Helical" evidence="6">
    <location>
        <begin position="164"/>
        <end position="182"/>
    </location>
</feature>
<evidence type="ECO:0000313" key="9">
    <source>
        <dbReference type="Proteomes" id="UP000541033"/>
    </source>
</evidence>
<name>A0A7X5TSS1_9MICO</name>
<accession>A0A7X5TSS1</accession>
<dbReference type="InterPro" id="IPR020846">
    <property type="entry name" value="MFS_dom"/>
</dbReference>
<dbReference type="InterPro" id="IPR050930">
    <property type="entry name" value="MFS_Vesicular_Transporter"/>
</dbReference>
<evidence type="ECO:0000313" key="8">
    <source>
        <dbReference type="EMBL" id="NIH52749.1"/>
    </source>
</evidence>
<protein>
    <submittedName>
        <fullName evidence="8">MFS family permease</fullName>
    </submittedName>
</protein>
<dbReference type="InterPro" id="IPR011701">
    <property type="entry name" value="MFS"/>
</dbReference>
<feature type="transmembrane region" description="Helical" evidence="6">
    <location>
        <begin position="298"/>
        <end position="315"/>
    </location>
</feature>
<feature type="transmembrane region" description="Helical" evidence="6">
    <location>
        <begin position="276"/>
        <end position="292"/>
    </location>
</feature>
<feature type="transmembrane region" description="Helical" evidence="6">
    <location>
        <begin position="105"/>
        <end position="124"/>
    </location>
</feature>
<feature type="transmembrane region" description="Helical" evidence="6">
    <location>
        <begin position="218"/>
        <end position="239"/>
    </location>
</feature>
<dbReference type="GO" id="GO:0005886">
    <property type="term" value="C:plasma membrane"/>
    <property type="evidence" value="ECO:0007669"/>
    <property type="project" value="UniProtKB-SubCell"/>
</dbReference>
<dbReference type="CDD" id="cd17325">
    <property type="entry name" value="MFS_MdtG_SLC18_like"/>
    <property type="match status" value="1"/>
</dbReference>
<dbReference type="SUPFAM" id="SSF103473">
    <property type="entry name" value="MFS general substrate transporter"/>
    <property type="match status" value="1"/>
</dbReference>
<evidence type="ECO:0000256" key="3">
    <source>
        <dbReference type="ARBA" id="ARBA00022692"/>
    </source>
</evidence>
<keyword evidence="4 6" id="KW-1133">Transmembrane helix</keyword>
<feature type="transmembrane region" description="Helical" evidence="6">
    <location>
        <begin position="47"/>
        <end position="67"/>
    </location>
</feature>
<dbReference type="InterPro" id="IPR036259">
    <property type="entry name" value="MFS_trans_sf"/>
</dbReference>
<keyword evidence="2" id="KW-0813">Transport</keyword>
<dbReference type="Gene3D" id="1.20.1250.20">
    <property type="entry name" value="MFS general substrate transporter like domains"/>
    <property type="match status" value="2"/>
</dbReference>
<dbReference type="PANTHER" id="PTHR23506:SF23">
    <property type="entry name" value="GH10249P"/>
    <property type="match status" value="1"/>
</dbReference>
<keyword evidence="5 6" id="KW-0472">Membrane</keyword>
<dbReference type="EMBL" id="JAAMOX010000001">
    <property type="protein sequence ID" value="NIH52749.1"/>
    <property type="molecule type" value="Genomic_DNA"/>
</dbReference>
<dbReference type="GO" id="GO:0022857">
    <property type="term" value="F:transmembrane transporter activity"/>
    <property type="evidence" value="ECO:0007669"/>
    <property type="project" value="InterPro"/>
</dbReference>
<evidence type="ECO:0000256" key="6">
    <source>
        <dbReference type="SAM" id="Phobius"/>
    </source>
</evidence>
<evidence type="ECO:0000256" key="2">
    <source>
        <dbReference type="ARBA" id="ARBA00022448"/>
    </source>
</evidence>
<keyword evidence="3 6" id="KW-0812">Transmembrane</keyword>
<dbReference type="AlphaFoldDB" id="A0A7X5TSS1"/>
<feature type="transmembrane region" description="Helical" evidence="6">
    <location>
        <begin position="363"/>
        <end position="383"/>
    </location>
</feature>
<feature type="transmembrane region" description="Helical" evidence="6">
    <location>
        <begin position="335"/>
        <end position="357"/>
    </location>
</feature>
<feature type="transmembrane region" description="Helical" evidence="6">
    <location>
        <begin position="136"/>
        <end position="158"/>
    </location>
</feature>
<evidence type="ECO:0000256" key="5">
    <source>
        <dbReference type="ARBA" id="ARBA00023136"/>
    </source>
</evidence>
<feature type="domain" description="Major facilitator superfamily (MFS) profile" evidence="7">
    <location>
        <begin position="9"/>
        <end position="389"/>
    </location>
</feature>
<feature type="transmembrane region" description="Helical" evidence="6">
    <location>
        <begin position="79"/>
        <end position="99"/>
    </location>
</feature>
<gene>
    <name evidence="8" type="ORF">FHX76_000617</name>
</gene>
<feature type="transmembrane region" description="Helical" evidence="6">
    <location>
        <begin position="12"/>
        <end position="35"/>
    </location>
</feature>
<dbReference type="PRINTS" id="PR01035">
    <property type="entry name" value="TCRTETA"/>
</dbReference>
<dbReference type="Pfam" id="PF07690">
    <property type="entry name" value="MFS_1"/>
    <property type="match status" value="2"/>
</dbReference>
<evidence type="ECO:0000256" key="4">
    <source>
        <dbReference type="ARBA" id="ARBA00022989"/>
    </source>
</evidence>
<feature type="transmembrane region" description="Helical" evidence="6">
    <location>
        <begin position="245"/>
        <end position="264"/>
    </location>
</feature>
<comment type="caution">
    <text evidence="8">The sequence shown here is derived from an EMBL/GenBank/DDBJ whole genome shotgun (WGS) entry which is preliminary data.</text>
</comment>
<dbReference type="Proteomes" id="UP000541033">
    <property type="component" value="Unassembled WGS sequence"/>
</dbReference>
<proteinExistence type="predicted"/>
<evidence type="ECO:0000259" key="7">
    <source>
        <dbReference type="PROSITE" id="PS50850"/>
    </source>
</evidence>